<organism evidence="1 2">
    <name type="scientific">Caballeronia mineralivorans PML1(12)</name>
    <dbReference type="NCBI Taxonomy" id="908627"/>
    <lineage>
        <taxon>Bacteria</taxon>
        <taxon>Pseudomonadati</taxon>
        <taxon>Pseudomonadota</taxon>
        <taxon>Betaproteobacteria</taxon>
        <taxon>Burkholderiales</taxon>
        <taxon>Burkholderiaceae</taxon>
        <taxon>Caballeronia</taxon>
    </lineage>
</organism>
<evidence type="ECO:0000313" key="2">
    <source>
        <dbReference type="Proteomes" id="UP000035963"/>
    </source>
</evidence>
<protein>
    <submittedName>
        <fullName evidence="1">Uncharacterized protein</fullName>
    </submittedName>
</protein>
<comment type="caution">
    <text evidence="1">The sequence shown here is derived from an EMBL/GenBank/DDBJ whole genome shotgun (WGS) entry which is preliminary data.</text>
</comment>
<reference evidence="1 2" key="1">
    <citation type="journal article" date="2015" name="Genome Announc.">
        <title>Draft Genome Sequence of Burkholderia sp. Strain PML1(12), an Ectomycorrhizosphere-Inhabiting Bacterium with Effective Mineral-Weathering Ability.</title>
        <authorList>
            <person name="Uroz S."/>
            <person name="Oger P."/>
        </authorList>
    </citation>
    <scope>NUCLEOTIDE SEQUENCE [LARGE SCALE GENOMIC DNA]</scope>
    <source>
        <strain evidence="2">PML1(12)</strain>
    </source>
</reference>
<dbReference type="Proteomes" id="UP000035963">
    <property type="component" value="Unassembled WGS sequence"/>
</dbReference>
<dbReference type="EMBL" id="AEJF01000194">
    <property type="protein sequence ID" value="KLU21978.1"/>
    <property type="molecule type" value="Genomic_DNA"/>
</dbReference>
<sequence>MTTINVQFSDATEASVTSYFGCPQDPDLYPNQAEISASDARWKAYFEAQLASIQQYLPAPVTS</sequence>
<dbReference type="AlphaFoldDB" id="A0A0J1FQE9"/>
<dbReference type="PATRIC" id="fig|908627.4.peg.7393"/>
<keyword evidence="2" id="KW-1185">Reference proteome</keyword>
<evidence type="ECO:0000313" key="1">
    <source>
        <dbReference type="EMBL" id="KLU21978.1"/>
    </source>
</evidence>
<accession>A0A0J1FQE9</accession>
<name>A0A0J1FQE9_9BURK</name>
<proteinExistence type="predicted"/>
<gene>
    <name evidence="1" type="ORF">EOS_33090</name>
</gene>